<dbReference type="AlphaFoldDB" id="A0AAP9EV18"/>
<dbReference type="GO" id="GO:0003700">
    <property type="term" value="F:DNA-binding transcription factor activity"/>
    <property type="evidence" value="ECO:0007669"/>
    <property type="project" value="InterPro"/>
</dbReference>
<evidence type="ECO:0000256" key="1">
    <source>
        <dbReference type="ARBA" id="ARBA00009437"/>
    </source>
</evidence>
<keyword evidence="2" id="KW-0805">Transcription regulation</keyword>
<dbReference type="GO" id="GO:0003677">
    <property type="term" value="F:DNA binding"/>
    <property type="evidence" value="ECO:0007669"/>
    <property type="project" value="UniProtKB-KW"/>
</dbReference>
<dbReference type="GO" id="GO:0032993">
    <property type="term" value="C:protein-DNA complex"/>
    <property type="evidence" value="ECO:0007669"/>
    <property type="project" value="TreeGrafter"/>
</dbReference>
<dbReference type="EMBL" id="CP043044">
    <property type="protein sequence ID" value="QEH97900.1"/>
    <property type="molecule type" value="Genomic_DNA"/>
</dbReference>
<dbReference type="PANTHER" id="PTHR30346:SF28">
    <property type="entry name" value="HTH-TYPE TRANSCRIPTIONAL REGULATOR CYNR"/>
    <property type="match status" value="1"/>
</dbReference>
<evidence type="ECO:0000313" key="7">
    <source>
        <dbReference type="Proteomes" id="UP000323560"/>
    </source>
</evidence>
<evidence type="ECO:0000259" key="5">
    <source>
        <dbReference type="PROSITE" id="PS50931"/>
    </source>
</evidence>
<dbReference type="KEGG" id="gti:FXF46_15980"/>
<evidence type="ECO:0000256" key="2">
    <source>
        <dbReference type="ARBA" id="ARBA00023015"/>
    </source>
</evidence>
<keyword evidence="3" id="KW-0238">DNA-binding</keyword>
<dbReference type="InterPro" id="IPR000847">
    <property type="entry name" value="LysR_HTH_N"/>
</dbReference>
<dbReference type="SUPFAM" id="SSF53850">
    <property type="entry name" value="Periplasmic binding protein-like II"/>
    <property type="match status" value="1"/>
</dbReference>
<reference evidence="6 7" key="1">
    <citation type="submission" date="2019-08" db="EMBL/GenBank/DDBJ databases">
        <title>Gluconobacter frateurii HD924 genome.</title>
        <authorList>
            <person name="Liu Y."/>
            <person name="Zhang P."/>
        </authorList>
    </citation>
    <scope>NUCLEOTIDE SEQUENCE [LARGE SCALE GENOMIC DNA]</scope>
    <source>
        <strain evidence="6 7">HD924</strain>
        <plasmid evidence="6 7">unnamed1</plasmid>
    </source>
</reference>
<comment type="similarity">
    <text evidence="1">Belongs to the LysR transcriptional regulatory family.</text>
</comment>
<proteinExistence type="inferred from homology"/>
<dbReference type="CDD" id="cd05466">
    <property type="entry name" value="PBP2_LTTR_substrate"/>
    <property type="match status" value="1"/>
</dbReference>
<accession>A0AAP9EV18</accession>
<keyword evidence="4" id="KW-0804">Transcription</keyword>
<dbReference type="InterPro" id="IPR036390">
    <property type="entry name" value="WH_DNA-bd_sf"/>
</dbReference>
<dbReference type="SUPFAM" id="SSF46785">
    <property type="entry name" value="Winged helix' DNA-binding domain"/>
    <property type="match status" value="1"/>
</dbReference>
<dbReference type="FunFam" id="1.10.10.10:FF:000001">
    <property type="entry name" value="LysR family transcriptional regulator"/>
    <property type="match status" value="1"/>
</dbReference>
<dbReference type="PRINTS" id="PR00039">
    <property type="entry name" value="HTHLYSR"/>
</dbReference>
<organism evidence="6 7">
    <name type="scientific">Gluconobacter thailandicus</name>
    <dbReference type="NCBI Taxonomy" id="257438"/>
    <lineage>
        <taxon>Bacteria</taxon>
        <taxon>Pseudomonadati</taxon>
        <taxon>Pseudomonadota</taxon>
        <taxon>Alphaproteobacteria</taxon>
        <taxon>Acetobacterales</taxon>
        <taxon>Acetobacteraceae</taxon>
        <taxon>Gluconobacter</taxon>
    </lineage>
</organism>
<dbReference type="Gene3D" id="1.10.10.10">
    <property type="entry name" value="Winged helix-like DNA-binding domain superfamily/Winged helix DNA-binding domain"/>
    <property type="match status" value="1"/>
</dbReference>
<evidence type="ECO:0000256" key="3">
    <source>
        <dbReference type="ARBA" id="ARBA00023125"/>
    </source>
</evidence>
<dbReference type="RefSeq" id="WP_148621373.1">
    <property type="nucleotide sequence ID" value="NZ_CP043044.1"/>
</dbReference>
<feature type="domain" description="HTH lysR-type" evidence="5">
    <location>
        <begin position="1"/>
        <end position="58"/>
    </location>
</feature>
<evidence type="ECO:0000313" key="6">
    <source>
        <dbReference type="EMBL" id="QEH97900.1"/>
    </source>
</evidence>
<keyword evidence="6" id="KW-0614">Plasmid</keyword>
<dbReference type="InterPro" id="IPR036388">
    <property type="entry name" value="WH-like_DNA-bd_sf"/>
</dbReference>
<name>A0AAP9EV18_GLUTH</name>
<evidence type="ECO:0000256" key="4">
    <source>
        <dbReference type="ARBA" id="ARBA00023163"/>
    </source>
</evidence>
<gene>
    <name evidence="6" type="ORF">FXF46_15980</name>
</gene>
<sequence length="294" mass="32600">MDLRRLRFIVQVADTRSFTRAAQALHVSQPTLSQQIRDLELELGIDLFHRGSRGVHITEAGKLVVDHARVVLGMIETLKEAVIEHRGLKRGRLHLGVIQTFNALYLPQILARFAGDFPTIDLEVSELANADVISGVQAGELHLGVGIPLGTEIGRVEPLYRDQLMFVCHSSHRLAYAKNVDVQDLPNESLALLGHGFRTRASIDNYLEGLAIIPSRVIAVNTFASILQIVSLGRYSAIMPAYINQDVKTSDVRFIPLRPAPPERTVCLLSPTEGLLTPASTEMSRRIKQHFPKL</sequence>
<dbReference type="InterPro" id="IPR005119">
    <property type="entry name" value="LysR_subst-bd"/>
</dbReference>
<geneLocation type="plasmid" evidence="6 7">
    <name>unnamed1</name>
</geneLocation>
<dbReference type="PANTHER" id="PTHR30346">
    <property type="entry name" value="TRANSCRIPTIONAL DUAL REGULATOR HCAR-RELATED"/>
    <property type="match status" value="1"/>
</dbReference>
<dbReference type="Pfam" id="PF00126">
    <property type="entry name" value="HTH_1"/>
    <property type="match status" value="1"/>
</dbReference>
<dbReference type="PROSITE" id="PS50931">
    <property type="entry name" value="HTH_LYSR"/>
    <property type="match status" value="1"/>
</dbReference>
<dbReference type="Proteomes" id="UP000323560">
    <property type="component" value="Plasmid unnamed1"/>
</dbReference>
<dbReference type="Gene3D" id="3.40.190.290">
    <property type="match status" value="1"/>
</dbReference>
<protein>
    <submittedName>
        <fullName evidence="6">LysR family transcriptional regulator</fullName>
    </submittedName>
</protein>
<dbReference type="Pfam" id="PF03466">
    <property type="entry name" value="LysR_substrate"/>
    <property type="match status" value="1"/>
</dbReference>